<name>A0A816ISA1_BRANA</name>
<protein>
    <submittedName>
        <fullName evidence="1">(rape) hypothetical protein</fullName>
    </submittedName>
</protein>
<dbReference type="AlphaFoldDB" id="A0A816ISA1"/>
<dbReference type="Proteomes" id="UP001295469">
    <property type="component" value="Chromosome C09"/>
</dbReference>
<reference evidence="1" key="1">
    <citation type="submission" date="2021-01" db="EMBL/GenBank/DDBJ databases">
        <authorList>
            <consortium name="Genoscope - CEA"/>
            <person name="William W."/>
        </authorList>
    </citation>
    <scope>NUCLEOTIDE SEQUENCE</scope>
</reference>
<accession>A0A816ISA1</accession>
<organism evidence="1">
    <name type="scientific">Brassica napus</name>
    <name type="common">Rape</name>
    <dbReference type="NCBI Taxonomy" id="3708"/>
    <lineage>
        <taxon>Eukaryota</taxon>
        <taxon>Viridiplantae</taxon>
        <taxon>Streptophyta</taxon>
        <taxon>Embryophyta</taxon>
        <taxon>Tracheophyta</taxon>
        <taxon>Spermatophyta</taxon>
        <taxon>Magnoliopsida</taxon>
        <taxon>eudicotyledons</taxon>
        <taxon>Gunneridae</taxon>
        <taxon>Pentapetalae</taxon>
        <taxon>rosids</taxon>
        <taxon>malvids</taxon>
        <taxon>Brassicales</taxon>
        <taxon>Brassicaceae</taxon>
        <taxon>Brassiceae</taxon>
        <taxon>Brassica</taxon>
    </lineage>
</organism>
<dbReference type="EMBL" id="HG994373">
    <property type="protein sequence ID" value="CAF1719810.1"/>
    <property type="molecule type" value="Genomic_DNA"/>
</dbReference>
<gene>
    <name evidence="1" type="ORF">DARMORV10_C09P15850.1</name>
</gene>
<proteinExistence type="predicted"/>
<sequence>MFLLHYKAVSTTEKSSEMPANDGKDKLVYSVRKRRRGHRKIGGGECK</sequence>
<evidence type="ECO:0000313" key="1">
    <source>
        <dbReference type="EMBL" id="CAF1719810.1"/>
    </source>
</evidence>